<dbReference type="RefSeq" id="WP_034924714.1">
    <property type="nucleotide sequence ID" value="NZ_JDSS02000019.1"/>
</dbReference>
<name>A0A084Y2D5_9PROT</name>
<sequence length="63" mass="7123">MPEKHLRTIGVCLTPAMDRQARALAASLDLGVSEWVRGLIEDALEKERARYRALEDIFGRDDP</sequence>
<dbReference type="AlphaFoldDB" id="A0A084Y2D5"/>
<dbReference type="STRING" id="1457154.CAPSK01_001734"/>
<reference evidence="1 2" key="1">
    <citation type="submission" date="2014-07" db="EMBL/GenBank/DDBJ databases">
        <title>Expanding our view of genomic diversity in Candidatus Accumulibacter clades.</title>
        <authorList>
            <person name="Skennerton C.T."/>
            <person name="Barr J.J."/>
            <person name="Slater F.R."/>
            <person name="Bond P.L."/>
            <person name="Tyson G.W."/>
        </authorList>
    </citation>
    <scope>NUCLEOTIDE SEQUENCE [LARGE SCALE GENOMIC DNA]</scope>
    <source>
        <strain evidence="2">SK-01</strain>
    </source>
</reference>
<evidence type="ECO:0000313" key="1">
    <source>
        <dbReference type="EMBL" id="KFB68879.1"/>
    </source>
</evidence>
<dbReference type="EMBL" id="JDSS02000019">
    <property type="protein sequence ID" value="KFB68879.1"/>
    <property type="molecule type" value="Genomic_DNA"/>
</dbReference>
<accession>A0A084Y2D5</accession>
<dbReference type="Proteomes" id="UP000019812">
    <property type="component" value="Unassembled WGS sequence"/>
</dbReference>
<protein>
    <recommendedName>
        <fullName evidence="3">Ribbon-helix-helix protein CopG domain-containing protein</fullName>
    </recommendedName>
</protein>
<comment type="caution">
    <text evidence="1">The sequence shown here is derived from an EMBL/GenBank/DDBJ whole genome shotgun (WGS) entry which is preliminary data.</text>
</comment>
<proteinExistence type="predicted"/>
<organism evidence="1 2">
    <name type="scientific">Candidatus Accumulibacter vicinus</name>
    <dbReference type="NCBI Taxonomy" id="2954382"/>
    <lineage>
        <taxon>Bacteria</taxon>
        <taxon>Pseudomonadati</taxon>
        <taxon>Pseudomonadota</taxon>
        <taxon>Betaproteobacteria</taxon>
        <taxon>Candidatus Accumulibacter</taxon>
    </lineage>
</organism>
<evidence type="ECO:0008006" key="3">
    <source>
        <dbReference type="Google" id="ProtNLM"/>
    </source>
</evidence>
<evidence type="ECO:0000313" key="2">
    <source>
        <dbReference type="Proteomes" id="UP000019812"/>
    </source>
</evidence>
<gene>
    <name evidence="1" type="ORF">CAPSK01_001734</name>
</gene>